<proteinExistence type="inferred from homology"/>
<evidence type="ECO:0000256" key="2">
    <source>
        <dbReference type="ARBA" id="ARBA00022490"/>
    </source>
</evidence>
<protein>
    <submittedName>
        <fullName evidence="6">Peptidase C15, pyroglutamyl peptidase I-like protein</fullName>
    </submittedName>
</protein>
<evidence type="ECO:0000256" key="5">
    <source>
        <dbReference type="ARBA" id="ARBA00022807"/>
    </source>
</evidence>
<evidence type="ECO:0000256" key="1">
    <source>
        <dbReference type="ARBA" id="ARBA00006641"/>
    </source>
</evidence>
<dbReference type="GO" id="GO:0006508">
    <property type="term" value="P:proteolysis"/>
    <property type="evidence" value="ECO:0007669"/>
    <property type="project" value="UniProtKB-KW"/>
</dbReference>
<dbReference type="EMBL" id="ML977618">
    <property type="protein sequence ID" value="KAF1996951.1"/>
    <property type="molecule type" value="Genomic_DNA"/>
</dbReference>
<keyword evidence="7" id="KW-1185">Reference proteome</keyword>
<dbReference type="AlphaFoldDB" id="A0A6A5W9Y4"/>
<keyword evidence="3" id="KW-0645">Protease</keyword>
<dbReference type="Pfam" id="PF01470">
    <property type="entry name" value="Peptidase_C15"/>
    <property type="match status" value="1"/>
</dbReference>
<dbReference type="Proteomes" id="UP000799779">
    <property type="component" value="Unassembled WGS sequence"/>
</dbReference>
<dbReference type="PRINTS" id="PR00706">
    <property type="entry name" value="PYROGLUPTASE"/>
</dbReference>
<evidence type="ECO:0000256" key="3">
    <source>
        <dbReference type="ARBA" id="ARBA00022670"/>
    </source>
</evidence>
<evidence type="ECO:0000256" key="4">
    <source>
        <dbReference type="ARBA" id="ARBA00022801"/>
    </source>
</evidence>
<keyword evidence="2" id="KW-0963">Cytoplasm</keyword>
<reference evidence="6" key="1">
    <citation type="journal article" date="2020" name="Stud. Mycol.">
        <title>101 Dothideomycetes genomes: a test case for predicting lifestyles and emergence of pathogens.</title>
        <authorList>
            <person name="Haridas S."/>
            <person name="Albert R."/>
            <person name="Binder M."/>
            <person name="Bloem J."/>
            <person name="Labutti K."/>
            <person name="Salamov A."/>
            <person name="Andreopoulos B."/>
            <person name="Baker S."/>
            <person name="Barry K."/>
            <person name="Bills G."/>
            <person name="Bluhm B."/>
            <person name="Cannon C."/>
            <person name="Castanera R."/>
            <person name="Culley D."/>
            <person name="Daum C."/>
            <person name="Ezra D."/>
            <person name="Gonzalez J."/>
            <person name="Henrissat B."/>
            <person name="Kuo A."/>
            <person name="Liang C."/>
            <person name="Lipzen A."/>
            <person name="Lutzoni F."/>
            <person name="Magnuson J."/>
            <person name="Mondo S."/>
            <person name="Nolan M."/>
            <person name="Ohm R."/>
            <person name="Pangilinan J."/>
            <person name="Park H.-J."/>
            <person name="Ramirez L."/>
            <person name="Alfaro M."/>
            <person name="Sun H."/>
            <person name="Tritt A."/>
            <person name="Yoshinaga Y."/>
            <person name="Zwiers L.-H."/>
            <person name="Turgeon B."/>
            <person name="Goodwin S."/>
            <person name="Spatafora J."/>
            <person name="Crous P."/>
            <person name="Grigoriev I."/>
        </authorList>
    </citation>
    <scope>NUCLEOTIDE SEQUENCE</scope>
    <source>
        <strain evidence="6">CBS 123094</strain>
    </source>
</reference>
<dbReference type="InterPro" id="IPR036440">
    <property type="entry name" value="Peptidase_C15-like_sf"/>
</dbReference>
<dbReference type="OrthoDB" id="407146at2759"/>
<organism evidence="6 7">
    <name type="scientific">Amniculicola lignicola CBS 123094</name>
    <dbReference type="NCBI Taxonomy" id="1392246"/>
    <lineage>
        <taxon>Eukaryota</taxon>
        <taxon>Fungi</taxon>
        <taxon>Dikarya</taxon>
        <taxon>Ascomycota</taxon>
        <taxon>Pezizomycotina</taxon>
        <taxon>Dothideomycetes</taxon>
        <taxon>Pleosporomycetidae</taxon>
        <taxon>Pleosporales</taxon>
        <taxon>Amniculicolaceae</taxon>
        <taxon>Amniculicola</taxon>
    </lineage>
</organism>
<dbReference type="InterPro" id="IPR000816">
    <property type="entry name" value="Peptidase_C15"/>
</dbReference>
<gene>
    <name evidence="6" type="ORF">P154DRAFT_497563</name>
</gene>
<sequence length="220" mass="25045">MTQEIPQTKPVKVLVTGFAPFQDNPINPSWEIARRLPKILPTENQPAGNSISLIVPDDPLPVTYHQVLTLVPALIEQHDPDIIVHIGLNKELKWFAAEVSAERNGYHEIPDEEKKVFTRAENRKIWGKAADNLASTLGLEQTEMGWKEGKKEVDVRLTDDVGNYLCGFVYYDSMLEMQKKKRNRDVLFLHVPMLEREEEFGAGVTVTEELIKAVVGTWKR</sequence>
<comment type="similarity">
    <text evidence="1">Belongs to the peptidase C15 family.</text>
</comment>
<dbReference type="GO" id="GO:0016920">
    <property type="term" value="F:pyroglutamyl-peptidase activity"/>
    <property type="evidence" value="ECO:0007669"/>
    <property type="project" value="InterPro"/>
</dbReference>
<dbReference type="PANTHER" id="PTHR23402:SF1">
    <property type="entry name" value="PYROGLUTAMYL-PEPTIDASE I"/>
    <property type="match status" value="1"/>
</dbReference>
<dbReference type="Gene3D" id="3.40.630.20">
    <property type="entry name" value="Peptidase C15, pyroglutamyl peptidase I-like"/>
    <property type="match status" value="1"/>
</dbReference>
<evidence type="ECO:0000313" key="7">
    <source>
        <dbReference type="Proteomes" id="UP000799779"/>
    </source>
</evidence>
<dbReference type="SUPFAM" id="SSF53182">
    <property type="entry name" value="Pyrrolidone carboxyl peptidase (pyroglutamate aminopeptidase)"/>
    <property type="match status" value="1"/>
</dbReference>
<evidence type="ECO:0000313" key="6">
    <source>
        <dbReference type="EMBL" id="KAF1996951.1"/>
    </source>
</evidence>
<accession>A0A6A5W9Y4</accession>
<dbReference type="GO" id="GO:0005829">
    <property type="term" value="C:cytosol"/>
    <property type="evidence" value="ECO:0007669"/>
    <property type="project" value="InterPro"/>
</dbReference>
<keyword evidence="5" id="KW-0788">Thiol protease</keyword>
<feature type="non-terminal residue" evidence="6">
    <location>
        <position position="1"/>
    </location>
</feature>
<dbReference type="PANTHER" id="PTHR23402">
    <property type="entry name" value="PROTEASE FAMILY C15 PYROGLUTAMYL-PEPTIDASE I-RELATED"/>
    <property type="match status" value="1"/>
</dbReference>
<keyword evidence="4" id="KW-0378">Hydrolase</keyword>
<dbReference type="InterPro" id="IPR016125">
    <property type="entry name" value="Peptidase_C15-like"/>
</dbReference>
<name>A0A6A5W9Y4_9PLEO</name>